<dbReference type="Pfam" id="PF08448">
    <property type="entry name" value="PAS_4"/>
    <property type="match status" value="1"/>
</dbReference>
<dbReference type="PROSITE" id="PS50113">
    <property type="entry name" value="PAC"/>
    <property type="match status" value="1"/>
</dbReference>
<sequence length="344" mass="37283">MRLPSASQLIRKAFGRPGPGQSPAGQAIRSDILPEETDFRMLAENSGDIIMQLGPDTKARYVSPSCTRLLGWLPEEMVGHGPEMFVPPEHLQNIAAAAALLLAGADEGEPLAIEIRRKDGETVWVESKARIVRDPLTGVPGDFVLIMRDITERKRLEEQLRSLAMTDGLTGLGNRRAFDETLDREWRRTVRSAGQMSLLLLDIDRFKGFNDKYGHQVGDDCLRAVAAAMRDVIQRPGDLASRYGGEELAVILPDTDGEGALEIAERLRLAIENLGLPHGDNPEGGGRVTVSIGSATALSRSGGTIRMPEGLLLAADTALYKAKHKGRNRVEVALLLASEGPDAV</sequence>
<dbReference type="InterPro" id="IPR029787">
    <property type="entry name" value="Nucleotide_cyclase"/>
</dbReference>
<dbReference type="InterPro" id="IPR050469">
    <property type="entry name" value="Diguanylate_Cyclase"/>
</dbReference>
<reference evidence="6 7" key="1">
    <citation type="journal article" date="2015" name="Stand. Genomic Sci.">
        <title>Genomic Encyclopedia of Bacterial and Archaeal Type Strains, Phase III: the genomes of soil and plant-associated and newly described type strains.</title>
        <authorList>
            <person name="Whitman W.B."/>
            <person name="Woyke T."/>
            <person name="Klenk H.P."/>
            <person name="Zhou Y."/>
            <person name="Lilburn T.G."/>
            <person name="Beck B.J."/>
            <person name="De Vos P."/>
            <person name="Vandamme P."/>
            <person name="Eisen J.A."/>
            <person name="Garrity G."/>
            <person name="Hugenholtz P."/>
            <person name="Kyrpides N.C."/>
        </authorList>
    </citation>
    <scope>NUCLEOTIDE SEQUENCE [LARGE SCALE GENOMIC DNA]</scope>
    <source>
        <strain evidence="6 7">CGMCC 1.2546</strain>
    </source>
</reference>
<dbReference type="InterPro" id="IPR000700">
    <property type="entry name" value="PAS-assoc_C"/>
</dbReference>
<dbReference type="CDD" id="cd00130">
    <property type="entry name" value="PAS"/>
    <property type="match status" value="1"/>
</dbReference>
<dbReference type="SMART" id="SM00267">
    <property type="entry name" value="GGDEF"/>
    <property type="match status" value="1"/>
</dbReference>
<dbReference type="EMBL" id="VLKT01000083">
    <property type="protein sequence ID" value="TWI19499.1"/>
    <property type="molecule type" value="Genomic_DNA"/>
</dbReference>
<comment type="catalytic activity">
    <reaction evidence="2">
        <text>2 GTP = 3',3'-c-di-GMP + 2 diphosphate</text>
        <dbReference type="Rhea" id="RHEA:24898"/>
        <dbReference type="ChEBI" id="CHEBI:33019"/>
        <dbReference type="ChEBI" id="CHEBI:37565"/>
        <dbReference type="ChEBI" id="CHEBI:58805"/>
        <dbReference type="EC" id="2.7.7.65"/>
    </reaction>
</comment>
<dbReference type="FunFam" id="3.30.70.270:FF:000001">
    <property type="entry name" value="Diguanylate cyclase domain protein"/>
    <property type="match status" value="1"/>
</dbReference>
<dbReference type="InterPro" id="IPR043128">
    <property type="entry name" value="Rev_trsase/Diguanyl_cyclase"/>
</dbReference>
<dbReference type="PANTHER" id="PTHR45138">
    <property type="entry name" value="REGULATORY COMPONENTS OF SENSORY TRANSDUCTION SYSTEM"/>
    <property type="match status" value="1"/>
</dbReference>
<evidence type="ECO:0000256" key="1">
    <source>
        <dbReference type="ARBA" id="ARBA00012528"/>
    </source>
</evidence>
<dbReference type="InterPro" id="IPR000014">
    <property type="entry name" value="PAS"/>
</dbReference>
<dbReference type="SMART" id="SM00086">
    <property type="entry name" value="PAC"/>
    <property type="match status" value="1"/>
</dbReference>
<evidence type="ECO:0000313" key="6">
    <source>
        <dbReference type="EMBL" id="TWI19499.1"/>
    </source>
</evidence>
<feature type="domain" description="PAC" evidence="4">
    <location>
        <begin position="109"/>
        <end position="162"/>
    </location>
</feature>
<dbReference type="OrthoDB" id="9814202at2"/>
<dbReference type="SUPFAM" id="SSF55785">
    <property type="entry name" value="PYP-like sensor domain (PAS domain)"/>
    <property type="match status" value="1"/>
</dbReference>
<feature type="domain" description="PAS" evidence="3">
    <location>
        <begin position="35"/>
        <end position="105"/>
    </location>
</feature>
<gene>
    <name evidence="6" type="ORF">IQ26_07116</name>
</gene>
<dbReference type="GO" id="GO:1902201">
    <property type="term" value="P:negative regulation of bacterial-type flagellum-dependent cell motility"/>
    <property type="evidence" value="ECO:0007669"/>
    <property type="project" value="TreeGrafter"/>
</dbReference>
<dbReference type="EC" id="2.7.7.65" evidence="1"/>
<dbReference type="InterPro" id="IPR001610">
    <property type="entry name" value="PAC"/>
</dbReference>
<protein>
    <recommendedName>
        <fullName evidence="1">diguanylate cyclase</fullName>
        <ecNumber evidence="1">2.7.7.65</ecNumber>
    </recommendedName>
</protein>
<dbReference type="Pfam" id="PF00990">
    <property type="entry name" value="GGDEF"/>
    <property type="match status" value="1"/>
</dbReference>
<dbReference type="InterPro" id="IPR035965">
    <property type="entry name" value="PAS-like_dom_sf"/>
</dbReference>
<dbReference type="SMART" id="SM00091">
    <property type="entry name" value="PAS"/>
    <property type="match status" value="1"/>
</dbReference>
<keyword evidence="7" id="KW-1185">Reference proteome</keyword>
<dbReference type="NCBIfam" id="TIGR00254">
    <property type="entry name" value="GGDEF"/>
    <property type="match status" value="1"/>
</dbReference>
<dbReference type="PANTHER" id="PTHR45138:SF9">
    <property type="entry name" value="DIGUANYLATE CYCLASE DGCM-RELATED"/>
    <property type="match status" value="1"/>
</dbReference>
<evidence type="ECO:0000313" key="7">
    <source>
        <dbReference type="Proteomes" id="UP000317122"/>
    </source>
</evidence>
<dbReference type="GO" id="GO:0043709">
    <property type="term" value="P:cell adhesion involved in single-species biofilm formation"/>
    <property type="evidence" value="ECO:0007669"/>
    <property type="project" value="TreeGrafter"/>
</dbReference>
<dbReference type="Gene3D" id="3.30.70.270">
    <property type="match status" value="1"/>
</dbReference>
<dbReference type="Proteomes" id="UP000317122">
    <property type="component" value="Unassembled WGS sequence"/>
</dbReference>
<evidence type="ECO:0000256" key="2">
    <source>
        <dbReference type="ARBA" id="ARBA00034247"/>
    </source>
</evidence>
<dbReference type="RefSeq" id="WP_145723075.1">
    <property type="nucleotide sequence ID" value="NZ_BSPF01000004.1"/>
</dbReference>
<name>A0A562MHX2_9HYPH</name>
<comment type="caution">
    <text evidence="6">The sequence shown here is derived from an EMBL/GenBank/DDBJ whole genome shotgun (WGS) entry which is preliminary data.</text>
</comment>
<proteinExistence type="predicted"/>
<dbReference type="PROSITE" id="PS50112">
    <property type="entry name" value="PAS"/>
    <property type="match status" value="1"/>
</dbReference>
<dbReference type="Gene3D" id="3.30.450.20">
    <property type="entry name" value="PAS domain"/>
    <property type="match status" value="1"/>
</dbReference>
<dbReference type="SUPFAM" id="SSF55073">
    <property type="entry name" value="Nucleotide cyclase"/>
    <property type="match status" value="1"/>
</dbReference>
<dbReference type="PROSITE" id="PS50887">
    <property type="entry name" value="GGDEF"/>
    <property type="match status" value="1"/>
</dbReference>
<dbReference type="InterPro" id="IPR013656">
    <property type="entry name" value="PAS_4"/>
</dbReference>
<dbReference type="NCBIfam" id="TIGR00229">
    <property type="entry name" value="sensory_box"/>
    <property type="match status" value="1"/>
</dbReference>
<evidence type="ECO:0000259" key="4">
    <source>
        <dbReference type="PROSITE" id="PS50113"/>
    </source>
</evidence>
<accession>A0A562MHX2</accession>
<dbReference type="GO" id="GO:0005886">
    <property type="term" value="C:plasma membrane"/>
    <property type="evidence" value="ECO:0007669"/>
    <property type="project" value="TreeGrafter"/>
</dbReference>
<evidence type="ECO:0000259" key="5">
    <source>
        <dbReference type="PROSITE" id="PS50887"/>
    </source>
</evidence>
<dbReference type="InterPro" id="IPR000160">
    <property type="entry name" value="GGDEF_dom"/>
</dbReference>
<feature type="domain" description="GGDEF" evidence="5">
    <location>
        <begin position="194"/>
        <end position="335"/>
    </location>
</feature>
<evidence type="ECO:0000259" key="3">
    <source>
        <dbReference type="PROSITE" id="PS50112"/>
    </source>
</evidence>
<dbReference type="CDD" id="cd01949">
    <property type="entry name" value="GGDEF"/>
    <property type="match status" value="1"/>
</dbReference>
<dbReference type="AlphaFoldDB" id="A0A562MHX2"/>
<organism evidence="6 7">
    <name type="scientific">Mesorhizobium tianshanense</name>
    <dbReference type="NCBI Taxonomy" id="39844"/>
    <lineage>
        <taxon>Bacteria</taxon>
        <taxon>Pseudomonadati</taxon>
        <taxon>Pseudomonadota</taxon>
        <taxon>Alphaproteobacteria</taxon>
        <taxon>Hyphomicrobiales</taxon>
        <taxon>Phyllobacteriaceae</taxon>
        <taxon>Mesorhizobium</taxon>
    </lineage>
</organism>
<dbReference type="GO" id="GO:0052621">
    <property type="term" value="F:diguanylate cyclase activity"/>
    <property type="evidence" value="ECO:0007669"/>
    <property type="project" value="UniProtKB-EC"/>
</dbReference>